<evidence type="ECO:0000313" key="2">
    <source>
        <dbReference type="Proteomes" id="UP001596037"/>
    </source>
</evidence>
<dbReference type="Proteomes" id="UP001596037">
    <property type="component" value="Unassembled WGS sequence"/>
</dbReference>
<accession>A0ABW0ND98</accession>
<dbReference type="EMBL" id="JBHSMF010000006">
    <property type="protein sequence ID" value="MFC5497899.1"/>
    <property type="molecule type" value="Genomic_DNA"/>
</dbReference>
<sequence length="121" mass="12504">MRTTSLGLLILVCLAIAGAYFAGHYMGQADAQDGTADAVFYADAARSAESFATAASIRQALRESDPARAELLAVRDAALKVPSLVACAASPECAAAVGARLPTKAQLDEALAARRALREQP</sequence>
<comment type="caution">
    <text evidence="1">The sequence shown here is derived from an EMBL/GenBank/DDBJ whole genome shotgun (WGS) entry which is preliminary data.</text>
</comment>
<dbReference type="RefSeq" id="WP_376849971.1">
    <property type="nucleotide sequence ID" value="NZ_JBHSMF010000006.1"/>
</dbReference>
<gene>
    <name evidence="1" type="ORF">ACFPOE_10180</name>
</gene>
<name>A0ABW0ND98_9BURK</name>
<proteinExistence type="predicted"/>
<evidence type="ECO:0000313" key="1">
    <source>
        <dbReference type="EMBL" id="MFC5497899.1"/>
    </source>
</evidence>
<organism evidence="1 2">
    <name type="scientific">Caenimonas terrae</name>
    <dbReference type="NCBI Taxonomy" id="696074"/>
    <lineage>
        <taxon>Bacteria</taxon>
        <taxon>Pseudomonadati</taxon>
        <taxon>Pseudomonadota</taxon>
        <taxon>Betaproteobacteria</taxon>
        <taxon>Burkholderiales</taxon>
        <taxon>Comamonadaceae</taxon>
        <taxon>Caenimonas</taxon>
    </lineage>
</organism>
<protein>
    <submittedName>
        <fullName evidence="1">Uncharacterized protein</fullName>
    </submittedName>
</protein>
<keyword evidence="2" id="KW-1185">Reference proteome</keyword>
<reference evidence="2" key="1">
    <citation type="journal article" date="2019" name="Int. J. Syst. Evol. Microbiol.">
        <title>The Global Catalogue of Microorganisms (GCM) 10K type strain sequencing project: providing services to taxonomists for standard genome sequencing and annotation.</title>
        <authorList>
            <consortium name="The Broad Institute Genomics Platform"/>
            <consortium name="The Broad Institute Genome Sequencing Center for Infectious Disease"/>
            <person name="Wu L."/>
            <person name="Ma J."/>
        </authorList>
    </citation>
    <scope>NUCLEOTIDE SEQUENCE [LARGE SCALE GENOMIC DNA]</scope>
    <source>
        <strain evidence="2">CCUG 57401</strain>
    </source>
</reference>